<gene>
    <name evidence="3" type="ORF">ACFOD4_13700</name>
</gene>
<reference evidence="4" key="1">
    <citation type="journal article" date="2019" name="Int. J. Syst. Evol. Microbiol.">
        <title>The Global Catalogue of Microorganisms (GCM) 10K type strain sequencing project: providing services to taxonomists for standard genome sequencing and annotation.</title>
        <authorList>
            <consortium name="The Broad Institute Genomics Platform"/>
            <consortium name="The Broad Institute Genome Sequencing Center for Infectious Disease"/>
            <person name="Wu L."/>
            <person name="Ma J."/>
        </authorList>
    </citation>
    <scope>NUCLEOTIDE SEQUENCE [LARGE SCALE GENOMIC DNA]</scope>
    <source>
        <strain evidence="4">KCTC 52094</strain>
    </source>
</reference>
<keyword evidence="4" id="KW-1185">Reference proteome</keyword>
<feature type="region of interest" description="Disordered" evidence="1">
    <location>
        <begin position="501"/>
        <end position="545"/>
    </location>
</feature>
<dbReference type="Proteomes" id="UP001595593">
    <property type="component" value="Unassembled WGS sequence"/>
</dbReference>
<feature type="compositionally biased region" description="Basic and acidic residues" evidence="1">
    <location>
        <begin position="142"/>
        <end position="152"/>
    </location>
</feature>
<evidence type="ECO:0000256" key="1">
    <source>
        <dbReference type="SAM" id="MobiDB-lite"/>
    </source>
</evidence>
<dbReference type="PANTHER" id="PTHR37533">
    <property type="entry name" value="FLAGELLAR HOOK-LENGTH CONTROL PROTEIN"/>
    <property type="match status" value="1"/>
</dbReference>
<dbReference type="PANTHER" id="PTHR37533:SF2">
    <property type="entry name" value="FLAGELLAR HOOK-LENGTH CONTROL PROTEIN"/>
    <property type="match status" value="1"/>
</dbReference>
<dbReference type="Pfam" id="PF02120">
    <property type="entry name" value="Flg_hook"/>
    <property type="match status" value="1"/>
</dbReference>
<dbReference type="InterPro" id="IPR038610">
    <property type="entry name" value="FliK-like_C_sf"/>
</dbReference>
<evidence type="ECO:0000313" key="4">
    <source>
        <dbReference type="Proteomes" id="UP001595593"/>
    </source>
</evidence>
<dbReference type="EMBL" id="JBHRTN010000014">
    <property type="protein sequence ID" value="MFC3126117.1"/>
    <property type="molecule type" value="Genomic_DNA"/>
</dbReference>
<dbReference type="RefSeq" id="WP_379597253.1">
    <property type="nucleotide sequence ID" value="NZ_JBHRTN010000014.1"/>
</dbReference>
<keyword evidence="3" id="KW-0282">Flagellum</keyword>
<dbReference type="CDD" id="cd17470">
    <property type="entry name" value="T3SS_Flik_C"/>
    <property type="match status" value="1"/>
</dbReference>
<comment type="caution">
    <text evidence="3">The sequence shown here is derived from an EMBL/GenBank/DDBJ whole genome shotgun (WGS) entry which is preliminary data.</text>
</comment>
<evidence type="ECO:0000313" key="3">
    <source>
        <dbReference type="EMBL" id="MFC3126117.1"/>
    </source>
</evidence>
<evidence type="ECO:0000259" key="2">
    <source>
        <dbReference type="Pfam" id="PF02120"/>
    </source>
</evidence>
<dbReference type="Gene3D" id="3.30.750.140">
    <property type="match status" value="1"/>
</dbReference>
<name>A0ABV7G7C0_9PROT</name>
<keyword evidence="3" id="KW-0966">Cell projection</keyword>
<protein>
    <submittedName>
        <fullName evidence="3">Flagellar hook-length control protein FliK</fullName>
    </submittedName>
</protein>
<keyword evidence="3" id="KW-0969">Cilium</keyword>
<proteinExistence type="predicted"/>
<sequence>MSITLGQQAPLQGGSPMIRAGMPGTVAAPETQGFGLVMALVAPATVSAPPQTASSLLEPGGTGLELAPQEASQNIEPLAAKPDIGAFQGGLPWDALAAAAEEAGRLAMPFQYPPPQQAQNASLQANQVPISGLPLLSSATRLEAEPSRRSVVSEEAGQPAISSTPSQENGLGNLAPEQGVASAAPEVPHKPLPGVQPASTVSPGMGPAQPWPSSATASAKIAKAAAGVVEATSSAVDTEPTAPSFLPDPATAPLPRPVAGTIGAAVPALPAQAMAAASAIPSPMRADPAALSLSGVAGRSRSGEDLSDRLQHWPVVKARDATALASVAMIDQPDLASAATASMASILGTRSDPGLPSLAGSMQPQQKAAEPIVAVTGDSGMPDLAGLAVPAAPSPVAAQMSSVLPPLATAPAHRPQIAAEAAPQLVLRLAQASKDGVDRISVDLRPPELGRVEIQLTFRDNAVQVVMRAEQPETFEALRQDRQHLEQQLADAGLQLGAGGLDLQQGRLPRPQAEAPGSTAGDADLAEAPEETKESMADRRPIASDSLINIFV</sequence>
<feature type="region of interest" description="Disordered" evidence="1">
    <location>
        <begin position="141"/>
        <end position="214"/>
    </location>
</feature>
<feature type="compositionally biased region" description="Basic and acidic residues" evidence="1">
    <location>
        <begin position="530"/>
        <end position="542"/>
    </location>
</feature>
<feature type="domain" description="Flagellar hook-length control protein-like C-terminal" evidence="2">
    <location>
        <begin position="428"/>
        <end position="498"/>
    </location>
</feature>
<accession>A0ABV7G7C0</accession>
<feature type="compositionally biased region" description="Polar residues" evidence="1">
    <location>
        <begin position="160"/>
        <end position="170"/>
    </location>
</feature>
<organism evidence="3 4">
    <name type="scientific">Teichococcus globiformis</name>
    <dbReference type="NCBI Taxonomy" id="2307229"/>
    <lineage>
        <taxon>Bacteria</taxon>
        <taxon>Pseudomonadati</taxon>
        <taxon>Pseudomonadota</taxon>
        <taxon>Alphaproteobacteria</taxon>
        <taxon>Acetobacterales</taxon>
        <taxon>Roseomonadaceae</taxon>
        <taxon>Roseomonas</taxon>
    </lineage>
</organism>
<dbReference type="InterPro" id="IPR021136">
    <property type="entry name" value="Flagellar_hook_control-like_C"/>
</dbReference>
<dbReference type="InterPro" id="IPR052563">
    <property type="entry name" value="FliK"/>
</dbReference>